<protein>
    <submittedName>
        <fullName evidence="2">Lysophospholipase L1-like esterase</fullName>
    </submittedName>
</protein>
<proteinExistence type="predicted"/>
<evidence type="ECO:0000313" key="2">
    <source>
        <dbReference type="EMBL" id="PPK70286.1"/>
    </source>
</evidence>
<evidence type="ECO:0000259" key="1">
    <source>
        <dbReference type="Pfam" id="PF13472"/>
    </source>
</evidence>
<dbReference type="PANTHER" id="PTHR30383">
    <property type="entry name" value="THIOESTERASE 1/PROTEASE 1/LYSOPHOSPHOLIPASE L1"/>
    <property type="match status" value="1"/>
</dbReference>
<dbReference type="CDD" id="cd01836">
    <property type="entry name" value="FeeA_FeeB_like"/>
    <property type="match status" value="1"/>
</dbReference>
<gene>
    <name evidence="2" type="ORF">CLV40_102197</name>
</gene>
<dbReference type="EMBL" id="PTIX01000002">
    <property type="protein sequence ID" value="PPK70286.1"/>
    <property type="molecule type" value="Genomic_DNA"/>
</dbReference>
<name>A0A2S6GYP6_9PSEU</name>
<keyword evidence="3" id="KW-1185">Reference proteome</keyword>
<reference evidence="2 3" key="1">
    <citation type="submission" date="2018-02" db="EMBL/GenBank/DDBJ databases">
        <title>Genomic Encyclopedia of Archaeal and Bacterial Type Strains, Phase II (KMG-II): from individual species to whole genera.</title>
        <authorList>
            <person name="Goeker M."/>
        </authorList>
    </citation>
    <scope>NUCLEOTIDE SEQUENCE [LARGE SCALE GENOMIC DNA]</scope>
    <source>
        <strain evidence="2 3">YU 961-1</strain>
    </source>
</reference>
<dbReference type="InterPro" id="IPR013830">
    <property type="entry name" value="SGNH_hydro"/>
</dbReference>
<dbReference type="Pfam" id="PF13472">
    <property type="entry name" value="Lipase_GDSL_2"/>
    <property type="match status" value="1"/>
</dbReference>
<dbReference type="AlphaFoldDB" id="A0A2S6GYP6"/>
<dbReference type="Proteomes" id="UP000239203">
    <property type="component" value="Unassembled WGS sequence"/>
</dbReference>
<dbReference type="InterPro" id="IPR051532">
    <property type="entry name" value="Ester_Hydrolysis_Enzymes"/>
</dbReference>
<dbReference type="RefSeq" id="WP_181043319.1">
    <property type="nucleotide sequence ID" value="NZ_CP154825.1"/>
</dbReference>
<evidence type="ECO:0000313" key="3">
    <source>
        <dbReference type="Proteomes" id="UP000239203"/>
    </source>
</evidence>
<dbReference type="PANTHER" id="PTHR30383:SF5">
    <property type="entry name" value="SGNH HYDROLASE-TYPE ESTERASE DOMAIN-CONTAINING PROTEIN"/>
    <property type="match status" value="1"/>
</dbReference>
<dbReference type="GO" id="GO:0004622">
    <property type="term" value="F:phosphatidylcholine lysophospholipase activity"/>
    <property type="evidence" value="ECO:0007669"/>
    <property type="project" value="TreeGrafter"/>
</dbReference>
<accession>A0A2S6GYP6</accession>
<feature type="domain" description="SGNH hydrolase-type esterase" evidence="1">
    <location>
        <begin position="75"/>
        <end position="251"/>
    </location>
</feature>
<dbReference type="Gene3D" id="3.40.50.1110">
    <property type="entry name" value="SGNH hydrolase"/>
    <property type="match status" value="1"/>
</dbReference>
<organism evidence="2 3">
    <name type="scientific">Actinokineospora auranticolor</name>
    <dbReference type="NCBI Taxonomy" id="155976"/>
    <lineage>
        <taxon>Bacteria</taxon>
        <taxon>Bacillati</taxon>
        <taxon>Actinomycetota</taxon>
        <taxon>Actinomycetes</taxon>
        <taxon>Pseudonocardiales</taxon>
        <taxon>Pseudonocardiaceae</taxon>
        <taxon>Actinokineospora</taxon>
    </lineage>
</organism>
<comment type="caution">
    <text evidence="2">The sequence shown here is derived from an EMBL/GenBank/DDBJ whole genome shotgun (WGS) entry which is preliminary data.</text>
</comment>
<dbReference type="InterPro" id="IPR036514">
    <property type="entry name" value="SGNH_hydro_sf"/>
</dbReference>
<sequence>MPRTRGLLVVAALAAGSVGGLSGAAYTLLNTQSRRARTLIGVPRDAPFNADGDYFPDGSGPAPLGAAGAAVEFGVFGDSSAAGLGAETPDLLPGVLLARGLAEECDRAVRLRTYAVSGSRTTGLVAQVDRALAAPPAVALILVGGNDVTARLAISTSAALLATQVRRLTEAGTAVVVGTCPDLGAIQPIPQPLRSVARKWSLALGRAQARALVATSAAVVPMTLLSRHFLTRPGELFSSDRFHPNGAGYALAAGLLLPALCGATGTPR</sequence>
<dbReference type="SUPFAM" id="SSF52266">
    <property type="entry name" value="SGNH hydrolase"/>
    <property type="match status" value="1"/>
</dbReference>